<reference evidence="10 11" key="1">
    <citation type="submission" date="2016-10" db="EMBL/GenBank/DDBJ databases">
        <authorList>
            <person name="de Groot N.N."/>
        </authorList>
    </citation>
    <scope>NUCLEOTIDE SEQUENCE [LARGE SCALE GENOMIC DNA]</scope>
    <source>
        <strain evidence="10 11">KH1P1</strain>
    </source>
</reference>
<accession>A0A1I0BRE7</accession>
<sequence>MTRIQSSFKNRRIIKAGTAIDIQRFVPPDEYKETHEEIPSPAISGALSVKKFSSDDASGFTGGEEKMIPRPMMTGTQGQNSSDLEVIRAKMIREAMEKCDKLLQQADREAKDIRKEAFNRGYNEGYRQGMQDGEESAVQLAESQFAQKLQSLQEDVANAVEEIQKNRRKAFHRYLDELRDIALTVAEKVVHISLESSGEVIKKMILSEAEELKHSEWIKIYIDRHDYNRLLEVDHDVADDLQRISDNIKFVVLNKEDTGYCVIETPNEMIDIGVKTQLENIRDELAGVPYDDDSDNDENDFSSSHFE</sequence>
<feature type="region of interest" description="Disordered" evidence="8">
    <location>
        <begin position="56"/>
        <end position="81"/>
    </location>
</feature>
<evidence type="ECO:0000256" key="8">
    <source>
        <dbReference type="SAM" id="MobiDB-lite"/>
    </source>
</evidence>
<keyword evidence="11" id="KW-1185">Reference proteome</keyword>
<evidence type="ECO:0000313" key="10">
    <source>
        <dbReference type="EMBL" id="SET09518.1"/>
    </source>
</evidence>
<comment type="function">
    <text evidence="1">Needed for flagellar regrowth and assembly.</text>
</comment>
<protein>
    <submittedName>
        <fullName evidence="10">Flagellar biosynthesis/type III secretory pathway protein FliH</fullName>
    </submittedName>
</protein>
<keyword evidence="5" id="KW-0653">Protein transport</keyword>
<evidence type="ECO:0000259" key="9">
    <source>
        <dbReference type="Pfam" id="PF02108"/>
    </source>
</evidence>
<feature type="domain" description="Flagellar assembly protein FliH/Type III secretion system HrpE" evidence="9">
    <location>
        <begin position="154"/>
        <end position="280"/>
    </location>
</feature>
<dbReference type="PANTHER" id="PTHR34982:SF1">
    <property type="entry name" value="FLAGELLAR ASSEMBLY PROTEIN FLIH"/>
    <property type="match status" value="1"/>
</dbReference>
<dbReference type="OrthoDB" id="2064291at2"/>
<dbReference type="STRING" id="1526.SAMN02910262_00883"/>
<evidence type="ECO:0000256" key="1">
    <source>
        <dbReference type="ARBA" id="ARBA00003041"/>
    </source>
</evidence>
<keyword evidence="10" id="KW-0282">Flagellum</keyword>
<keyword evidence="4" id="KW-1005">Bacterial flagellum biogenesis</keyword>
<evidence type="ECO:0000256" key="7">
    <source>
        <dbReference type="SAM" id="Coils"/>
    </source>
</evidence>
<dbReference type="InterPro" id="IPR018035">
    <property type="entry name" value="Flagellar_FliH/T3SS_HrpE"/>
</dbReference>
<proteinExistence type="inferred from homology"/>
<dbReference type="PANTHER" id="PTHR34982">
    <property type="entry name" value="YOP PROTEINS TRANSLOCATION PROTEIN L"/>
    <property type="match status" value="1"/>
</dbReference>
<evidence type="ECO:0000256" key="4">
    <source>
        <dbReference type="ARBA" id="ARBA00022795"/>
    </source>
</evidence>
<organism evidence="10 11">
    <name type="scientific">[Clostridium] aminophilum</name>
    <dbReference type="NCBI Taxonomy" id="1526"/>
    <lineage>
        <taxon>Bacteria</taxon>
        <taxon>Bacillati</taxon>
        <taxon>Bacillota</taxon>
        <taxon>Clostridia</taxon>
        <taxon>Lachnospirales</taxon>
        <taxon>Lachnospiraceae</taxon>
    </lineage>
</organism>
<evidence type="ECO:0000313" key="11">
    <source>
        <dbReference type="Proteomes" id="UP000199820"/>
    </source>
</evidence>
<dbReference type="eggNOG" id="COG1317">
    <property type="taxonomic scope" value="Bacteria"/>
</dbReference>
<dbReference type="Pfam" id="PF02108">
    <property type="entry name" value="FliH"/>
    <property type="match status" value="1"/>
</dbReference>
<keyword evidence="7" id="KW-0175">Coiled coil</keyword>
<comment type="similarity">
    <text evidence="2">Belongs to the FliH family.</text>
</comment>
<dbReference type="AlphaFoldDB" id="A0A1I0BRE7"/>
<gene>
    <name evidence="10" type="ORF">SAMN04487771_100511</name>
</gene>
<evidence type="ECO:0000256" key="3">
    <source>
        <dbReference type="ARBA" id="ARBA00022448"/>
    </source>
</evidence>
<dbReference type="RefSeq" id="WP_074648551.1">
    <property type="nucleotide sequence ID" value="NZ_FOIL01000005.1"/>
</dbReference>
<keyword evidence="6" id="KW-1006">Bacterial flagellum protein export</keyword>
<keyword evidence="10" id="KW-0969">Cilium</keyword>
<feature type="region of interest" description="Disordered" evidence="8">
    <location>
        <begin position="286"/>
        <end position="307"/>
    </location>
</feature>
<dbReference type="InterPro" id="IPR051472">
    <property type="entry name" value="T3SS_Stator/FliH"/>
</dbReference>
<evidence type="ECO:0000256" key="2">
    <source>
        <dbReference type="ARBA" id="ARBA00006602"/>
    </source>
</evidence>
<keyword evidence="10" id="KW-0966">Cell projection</keyword>
<dbReference type="GO" id="GO:0005829">
    <property type="term" value="C:cytosol"/>
    <property type="evidence" value="ECO:0007669"/>
    <property type="project" value="TreeGrafter"/>
</dbReference>
<dbReference type="Proteomes" id="UP000199820">
    <property type="component" value="Unassembled WGS sequence"/>
</dbReference>
<feature type="compositionally biased region" description="Acidic residues" evidence="8">
    <location>
        <begin position="290"/>
        <end position="300"/>
    </location>
</feature>
<keyword evidence="3" id="KW-0813">Transport</keyword>
<dbReference type="GO" id="GO:0044781">
    <property type="term" value="P:bacterial-type flagellum organization"/>
    <property type="evidence" value="ECO:0007669"/>
    <property type="project" value="UniProtKB-KW"/>
</dbReference>
<evidence type="ECO:0000256" key="5">
    <source>
        <dbReference type="ARBA" id="ARBA00022927"/>
    </source>
</evidence>
<dbReference type="GO" id="GO:0015031">
    <property type="term" value="P:protein transport"/>
    <property type="evidence" value="ECO:0007669"/>
    <property type="project" value="UniProtKB-KW"/>
</dbReference>
<name>A0A1I0BRE7_9FIRM</name>
<feature type="coiled-coil region" evidence="7">
    <location>
        <begin position="142"/>
        <end position="169"/>
    </location>
</feature>
<feature type="coiled-coil region" evidence="7">
    <location>
        <begin position="89"/>
        <end position="116"/>
    </location>
</feature>
<evidence type="ECO:0000256" key="6">
    <source>
        <dbReference type="ARBA" id="ARBA00023225"/>
    </source>
</evidence>
<dbReference type="EMBL" id="FOIL01000005">
    <property type="protein sequence ID" value="SET09518.1"/>
    <property type="molecule type" value="Genomic_DNA"/>
</dbReference>